<dbReference type="SUPFAM" id="SSF102462">
    <property type="entry name" value="Peptidyl-tRNA hydrolase II"/>
    <property type="match status" value="1"/>
</dbReference>
<dbReference type="Pfam" id="PF01981">
    <property type="entry name" value="PTH2"/>
    <property type="match status" value="1"/>
</dbReference>
<comment type="similarity">
    <text evidence="3">Belongs to the PTH2 family.</text>
</comment>
<evidence type="ECO:0000256" key="2">
    <source>
        <dbReference type="ARBA" id="ARBA00022801"/>
    </source>
</evidence>
<dbReference type="CDD" id="cd02430">
    <property type="entry name" value="PTH2"/>
    <property type="match status" value="1"/>
</dbReference>
<feature type="transmembrane region" description="Helical" evidence="6">
    <location>
        <begin position="12"/>
        <end position="30"/>
    </location>
</feature>
<name>A0AAN7UBU5_9MYCE</name>
<gene>
    <name evidence="7" type="ORF">RB653_003254</name>
</gene>
<evidence type="ECO:0000256" key="1">
    <source>
        <dbReference type="ARBA" id="ARBA00013260"/>
    </source>
</evidence>
<comment type="catalytic activity">
    <reaction evidence="4">
        <text>an N-acyl-L-alpha-aminoacyl-tRNA + H2O = an N-acyl-L-amino acid + a tRNA + H(+)</text>
        <dbReference type="Rhea" id="RHEA:54448"/>
        <dbReference type="Rhea" id="RHEA-COMP:10123"/>
        <dbReference type="Rhea" id="RHEA-COMP:13883"/>
        <dbReference type="ChEBI" id="CHEBI:15377"/>
        <dbReference type="ChEBI" id="CHEBI:15378"/>
        <dbReference type="ChEBI" id="CHEBI:59874"/>
        <dbReference type="ChEBI" id="CHEBI:78442"/>
        <dbReference type="ChEBI" id="CHEBI:138191"/>
        <dbReference type="EC" id="3.1.1.29"/>
    </reaction>
</comment>
<dbReference type="AlphaFoldDB" id="A0AAN7UBU5"/>
<dbReference type="Proteomes" id="UP001344447">
    <property type="component" value="Unassembled WGS sequence"/>
</dbReference>
<feature type="region of interest" description="Disordered" evidence="5">
    <location>
        <begin position="45"/>
        <end position="82"/>
    </location>
</feature>
<keyword evidence="6" id="KW-0472">Membrane</keyword>
<accession>A0AAN7UBU5</accession>
<evidence type="ECO:0000256" key="5">
    <source>
        <dbReference type="SAM" id="MobiDB-lite"/>
    </source>
</evidence>
<keyword evidence="6" id="KW-0812">Transmembrane</keyword>
<reference evidence="7 8" key="1">
    <citation type="submission" date="2023-11" db="EMBL/GenBank/DDBJ databases">
        <title>Dfirmibasis_genome.</title>
        <authorList>
            <person name="Edelbroek B."/>
            <person name="Kjellin J."/>
            <person name="Jerlstrom-Hultqvist J."/>
            <person name="Soderbom F."/>
        </authorList>
    </citation>
    <scope>NUCLEOTIDE SEQUENCE [LARGE SCALE GENOMIC DNA]</scope>
    <source>
        <strain evidence="7 8">TNS-C-14</strain>
    </source>
</reference>
<keyword evidence="6" id="KW-1133">Transmembrane helix</keyword>
<dbReference type="GO" id="GO:0004045">
    <property type="term" value="F:peptidyl-tRNA hydrolase activity"/>
    <property type="evidence" value="ECO:0007669"/>
    <property type="project" value="UniProtKB-EC"/>
</dbReference>
<dbReference type="EC" id="3.1.1.29" evidence="1"/>
<protein>
    <recommendedName>
        <fullName evidence="1">peptidyl-tRNA hydrolase</fullName>
        <ecNumber evidence="1">3.1.1.29</ecNumber>
    </recommendedName>
</protein>
<keyword evidence="2" id="KW-0378">Hydrolase</keyword>
<feature type="compositionally biased region" description="Acidic residues" evidence="5">
    <location>
        <begin position="69"/>
        <end position="82"/>
    </location>
</feature>
<dbReference type="InterPro" id="IPR023476">
    <property type="entry name" value="Pep_tRNA_hydro_II_dom_sf"/>
</dbReference>
<evidence type="ECO:0000256" key="4">
    <source>
        <dbReference type="ARBA" id="ARBA00048707"/>
    </source>
</evidence>
<sequence length="214" mass="23866">MQLNKDIFNSNTLIVSLLSLFSGILLGRFFQLKCLKDDKCSNGLTNNDTNKNNENNNQNNNNNNKNNEENGDNESDNESEEIDGEYDDYEIEYDEEIGDCKQVLVIRTDLGMTKGKIIAQCCHASLGARQKALKDTKKVLRQWENFGCAKITLKANSKEELVDLRNKAKEFGVVSYLVLDSGHTQIPSGSATVLAVGPAPKDMVDAVTKHLKLY</sequence>
<dbReference type="NCBIfam" id="NF003314">
    <property type="entry name" value="PRK04322.1"/>
    <property type="match status" value="1"/>
</dbReference>
<dbReference type="FunFam" id="3.40.1490.10:FF:000001">
    <property type="entry name" value="Peptidyl-tRNA hydrolase 2"/>
    <property type="match status" value="1"/>
</dbReference>
<evidence type="ECO:0000256" key="3">
    <source>
        <dbReference type="ARBA" id="ARBA00038050"/>
    </source>
</evidence>
<dbReference type="Gene3D" id="3.40.1490.10">
    <property type="entry name" value="Bit1"/>
    <property type="match status" value="1"/>
</dbReference>
<dbReference type="InterPro" id="IPR002833">
    <property type="entry name" value="PTH2"/>
</dbReference>
<evidence type="ECO:0000313" key="7">
    <source>
        <dbReference type="EMBL" id="KAK5578298.1"/>
    </source>
</evidence>
<keyword evidence="8" id="KW-1185">Reference proteome</keyword>
<dbReference type="PANTHER" id="PTHR12649">
    <property type="entry name" value="PEPTIDYL-TRNA HYDROLASE 2"/>
    <property type="match status" value="1"/>
</dbReference>
<comment type="caution">
    <text evidence="7">The sequence shown here is derived from an EMBL/GenBank/DDBJ whole genome shotgun (WGS) entry which is preliminary data.</text>
</comment>
<dbReference type="EMBL" id="JAVFKY010000004">
    <property type="protein sequence ID" value="KAK5578298.1"/>
    <property type="molecule type" value="Genomic_DNA"/>
</dbReference>
<dbReference type="GO" id="GO:0005829">
    <property type="term" value="C:cytosol"/>
    <property type="evidence" value="ECO:0007669"/>
    <property type="project" value="TreeGrafter"/>
</dbReference>
<evidence type="ECO:0000313" key="8">
    <source>
        <dbReference type="Proteomes" id="UP001344447"/>
    </source>
</evidence>
<organism evidence="7 8">
    <name type="scientific">Dictyostelium firmibasis</name>
    <dbReference type="NCBI Taxonomy" id="79012"/>
    <lineage>
        <taxon>Eukaryota</taxon>
        <taxon>Amoebozoa</taxon>
        <taxon>Evosea</taxon>
        <taxon>Eumycetozoa</taxon>
        <taxon>Dictyostelia</taxon>
        <taxon>Dictyosteliales</taxon>
        <taxon>Dictyosteliaceae</taxon>
        <taxon>Dictyostelium</taxon>
    </lineage>
</organism>
<feature type="compositionally biased region" description="Low complexity" evidence="5">
    <location>
        <begin position="45"/>
        <end position="65"/>
    </location>
</feature>
<dbReference type="NCBIfam" id="TIGR00283">
    <property type="entry name" value="arch_pth2"/>
    <property type="match status" value="1"/>
</dbReference>
<dbReference type="PANTHER" id="PTHR12649:SF11">
    <property type="entry name" value="PEPTIDYL-TRNA HYDROLASE 2, MITOCHONDRIAL"/>
    <property type="match status" value="1"/>
</dbReference>
<evidence type="ECO:0000256" key="6">
    <source>
        <dbReference type="SAM" id="Phobius"/>
    </source>
</evidence>
<proteinExistence type="inferred from homology"/>